<protein>
    <submittedName>
        <fullName evidence="1">Uncharacterized protein</fullName>
    </submittedName>
</protein>
<proteinExistence type="predicted"/>
<gene>
    <name evidence="1" type="ORF">C476_06747</name>
</gene>
<name>M0CHL7_9EURY</name>
<accession>M0CHL7</accession>
<evidence type="ECO:0000313" key="1">
    <source>
        <dbReference type="EMBL" id="ELZ22108.1"/>
    </source>
</evidence>
<comment type="caution">
    <text evidence="1">The sequence shown here is derived from an EMBL/GenBank/DDBJ whole genome shotgun (WGS) entry which is preliminary data.</text>
</comment>
<evidence type="ECO:0000313" key="2">
    <source>
        <dbReference type="Proteomes" id="UP000011615"/>
    </source>
</evidence>
<dbReference type="PROSITE" id="PS51257">
    <property type="entry name" value="PROKAR_LIPOPROTEIN"/>
    <property type="match status" value="1"/>
</dbReference>
<keyword evidence="2" id="KW-1185">Reference proteome</keyword>
<organism evidence="1 2">
    <name type="scientific">Natrinema limicola JCM 13563</name>
    <dbReference type="NCBI Taxonomy" id="1230457"/>
    <lineage>
        <taxon>Archaea</taxon>
        <taxon>Methanobacteriati</taxon>
        <taxon>Methanobacteriota</taxon>
        <taxon>Stenosarchaea group</taxon>
        <taxon>Halobacteria</taxon>
        <taxon>Halobacteriales</taxon>
        <taxon>Natrialbaceae</taxon>
        <taxon>Natrinema</taxon>
    </lineage>
</organism>
<reference evidence="1 2" key="1">
    <citation type="journal article" date="2014" name="PLoS Genet.">
        <title>Phylogenetically driven sequencing of extremely halophilic archaea reveals strategies for static and dynamic osmo-response.</title>
        <authorList>
            <person name="Becker E.A."/>
            <person name="Seitzer P.M."/>
            <person name="Tritt A."/>
            <person name="Larsen D."/>
            <person name="Krusor M."/>
            <person name="Yao A.I."/>
            <person name="Wu D."/>
            <person name="Madern D."/>
            <person name="Eisen J.A."/>
            <person name="Darling A.E."/>
            <person name="Facciotti M.T."/>
        </authorList>
    </citation>
    <scope>NUCLEOTIDE SEQUENCE [LARGE SCALE GENOMIC DNA]</scope>
    <source>
        <strain evidence="1 2">JCM 13563</strain>
    </source>
</reference>
<sequence>MNRRAVLRLGGCSVPIIGSGCLELGKETVRLCEIVAWTSIGTTYETSHEIRVRLTEAGESVYEDAYEIGPSRTGFYVDDSTLPARNGQFTLQAKLDDQSWQQWFLPEYADSTLAVELRLRGSPPAVGFGYLPEYDC</sequence>
<dbReference type="Proteomes" id="UP000011615">
    <property type="component" value="Unassembled WGS sequence"/>
</dbReference>
<dbReference type="EMBL" id="AOIT01000029">
    <property type="protein sequence ID" value="ELZ22108.1"/>
    <property type="molecule type" value="Genomic_DNA"/>
</dbReference>
<dbReference type="AlphaFoldDB" id="M0CHL7"/>